<reference evidence="5" key="1">
    <citation type="submission" date="2016-11" db="EMBL/GenBank/DDBJ databases">
        <authorList>
            <person name="Varghese N."/>
            <person name="Submissions S."/>
        </authorList>
    </citation>
    <scope>NUCLEOTIDE SEQUENCE [LARGE SCALE GENOMIC DNA]</scope>
    <source>
        <strain evidence="5">DSM 100572</strain>
    </source>
</reference>
<protein>
    <submittedName>
        <fullName evidence="4">Response regulator receiver domain-containing protein</fullName>
    </submittedName>
</protein>
<dbReference type="Proteomes" id="UP000184109">
    <property type="component" value="Unassembled WGS sequence"/>
</dbReference>
<name>A0A1M5T5Q0_9FLAO</name>
<keyword evidence="1 2" id="KW-0597">Phosphoprotein</keyword>
<dbReference type="RefSeq" id="WP_073118276.1">
    <property type="nucleotide sequence ID" value="NZ_BMEN01000001.1"/>
</dbReference>
<dbReference type="OrthoDB" id="9789181at2"/>
<accession>A0A1M5T5Q0</accession>
<proteinExistence type="predicted"/>
<evidence type="ECO:0000259" key="3">
    <source>
        <dbReference type="PROSITE" id="PS50110"/>
    </source>
</evidence>
<keyword evidence="5" id="KW-1185">Reference proteome</keyword>
<dbReference type="Gene3D" id="3.40.50.2300">
    <property type="match status" value="1"/>
</dbReference>
<dbReference type="AlphaFoldDB" id="A0A1M5T5Q0"/>
<sequence length="121" mass="14082">MNNKHKILYVDDEKINRTIFEIVFASKYDIFIASDGYEGLNILDENPDILIVISDMSMPGLNGIEFIEKAKEAHPLKKYYMLSGFQITPEIETKIENGLILKYFEKPLNKQEIETEIEKHN</sequence>
<dbReference type="STRING" id="1195760.SAMN05444281_0708"/>
<evidence type="ECO:0000256" key="2">
    <source>
        <dbReference type="PROSITE-ProRule" id="PRU00169"/>
    </source>
</evidence>
<dbReference type="Pfam" id="PF00072">
    <property type="entry name" value="Response_reg"/>
    <property type="match status" value="1"/>
</dbReference>
<dbReference type="PANTHER" id="PTHR44591">
    <property type="entry name" value="STRESS RESPONSE REGULATOR PROTEIN 1"/>
    <property type="match status" value="1"/>
</dbReference>
<dbReference type="EMBL" id="FQXQ01000001">
    <property type="protein sequence ID" value="SHH46032.1"/>
    <property type="molecule type" value="Genomic_DNA"/>
</dbReference>
<dbReference type="InterPro" id="IPR001789">
    <property type="entry name" value="Sig_transdc_resp-reg_receiver"/>
</dbReference>
<organism evidence="4 5">
    <name type="scientific">Wenyingzhuangia marina</name>
    <dbReference type="NCBI Taxonomy" id="1195760"/>
    <lineage>
        <taxon>Bacteria</taxon>
        <taxon>Pseudomonadati</taxon>
        <taxon>Bacteroidota</taxon>
        <taxon>Flavobacteriia</taxon>
        <taxon>Flavobacteriales</taxon>
        <taxon>Flavobacteriaceae</taxon>
        <taxon>Wenyingzhuangia</taxon>
    </lineage>
</organism>
<dbReference type="SUPFAM" id="SSF52172">
    <property type="entry name" value="CheY-like"/>
    <property type="match status" value="1"/>
</dbReference>
<dbReference type="PROSITE" id="PS50110">
    <property type="entry name" value="RESPONSE_REGULATORY"/>
    <property type="match status" value="1"/>
</dbReference>
<evidence type="ECO:0000313" key="5">
    <source>
        <dbReference type="Proteomes" id="UP000184109"/>
    </source>
</evidence>
<gene>
    <name evidence="4" type="ORF">SAMN05444281_0708</name>
</gene>
<evidence type="ECO:0000313" key="4">
    <source>
        <dbReference type="EMBL" id="SHH46032.1"/>
    </source>
</evidence>
<dbReference type="PANTHER" id="PTHR44591:SF19">
    <property type="entry name" value="TWO-COMPONENT RESPONSE REGULATOR-RELATED"/>
    <property type="match status" value="1"/>
</dbReference>
<dbReference type="SMART" id="SM00448">
    <property type="entry name" value="REC"/>
    <property type="match status" value="1"/>
</dbReference>
<feature type="domain" description="Response regulatory" evidence="3">
    <location>
        <begin position="6"/>
        <end position="121"/>
    </location>
</feature>
<dbReference type="GO" id="GO:0000160">
    <property type="term" value="P:phosphorelay signal transduction system"/>
    <property type="evidence" value="ECO:0007669"/>
    <property type="project" value="InterPro"/>
</dbReference>
<dbReference type="InterPro" id="IPR050595">
    <property type="entry name" value="Bact_response_regulator"/>
</dbReference>
<dbReference type="InterPro" id="IPR011006">
    <property type="entry name" value="CheY-like_superfamily"/>
</dbReference>
<feature type="modified residue" description="4-aspartylphosphate" evidence="2">
    <location>
        <position position="55"/>
    </location>
</feature>
<evidence type="ECO:0000256" key="1">
    <source>
        <dbReference type="ARBA" id="ARBA00022553"/>
    </source>
</evidence>